<dbReference type="Gene3D" id="1.20.1440.120">
    <property type="entry name" value="Recombination protein O, C-terminal domain"/>
    <property type="match status" value="1"/>
</dbReference>
<evidence type="ECO:0000256" key="1">
    <source>
        <dbReference type="ARBA" id="ARBA00007452"/>
    </source>
</evidence>
<dbReference type="GO" id="GO:0006310">
    <property type="term" value="P:DNA recombination"/>
    <property type="evidence" value="ECO:0007669"/>
    <property type="project" value="UniProtKB-UniRule"/>
</dbReference>
<name>A0A0A5GCI6_9BACI</name>
<organism evidence="9 10">
    <name type="scientific">Pontibacillus litoralis JSM 072002</name>
    <dbReference type="NCBI Taxonomy" id="1385512"/>
    <lineage>
        <taxon>Bacteria</taxon>
        <taxon>Bacillati</taxon>
        <taxon>Bacillota</taxon>
        <taxon>Bacilli</taxon>
        <taxon>Bacillales</taxon>
        <taxon>Bacillaceae</taxon>
        <taxon>Pontibacillus</taxon>
    </lineage>
</organism>
<keyword evidence="5 7" id="KW-0234">DNA repair</keyword>
<dbReference type="OrthoDB" id="9797083at2"/>
<comment type="function">
    <text evidence="7">Involved in DNA repair and RecF pathway recombination.</text>
</comment>
<comment type="caution">
    <text evidence="9">The sequence shown here is derived from an EMBL/GenBank/DDBJ whole genome shotgun (WGS) entry which is preliminary data.</text>
</comment>
<proteinExistence type="inferred from homology"/>
<dbReference type="Pfam" id="PF02565">
    <property type="entry name" value="RecO_C"/>
    <property type="match status" value="1"/>
</dbReference>
<dbReference type="InterPro" id="IPR037278">
    <property type="entry name" value="ARFGAP/RecO"/>
</dbReference>
<keyword evidence="10" id="KW-1185">Reference proteome</keyword>
<evidence type="ECO:0000256" key="5">
    <source>
        <dbReference type="ARBA" id="ARBA00023204"/>
    </source>
</evidence>
<dbReference type="PANTHER" id="PTHR33991">
    <property type="entry name" value="DNA REPAIR PROTEIN RECO"/>
    <property type="match status" value="1"/>
</dbReference>
<evidence type="ECO:0000256" key="7">
    <source>
        <dbReference type="HAMAP-Rule" id="MF_00201"/>
    </source>
</evidence>
<evidence type="ECO:0000256" key="2">
    <source>
        <dbReference type="ARBA" id="ARBA00021310"/>
    </source>
</evidence>
<dbReference type="InterPro" id="IPR042242">
    <property type="entry name" value="RecO_C"/>
</dbReference>
<sequence>MLEKVEGIVIRTNNYGETHKIVTLFSREKGKIAVMARGAKKPKSKMIAITQPFVYGNYLIQIGSNMGTLHQGEIVQSFRPIREDIEKSAYASYVSELTNKLTEQNERDPFLFEQLLQTLKFMSEDKDLDILLYMYELKMYKKGGFAPQLMQCVHCGRVNGPFAFSVLEGGILCPVCKYHDPEAQSLTDTILKLLRMCLLLDVTRVGNIQVKPQNKQRIRMLLDVYYDQYGGYEMKSKKFLSQLDLLKGK</sequence>
<evidence type="ECO:0000313" key="10">
    <source>
        <dbReference type="Proteomes" id="UP000030401"/>
    </source>
</evidence>
<evidence type="ECO:0000256" key="4">
    <source>
        <dbReference type="ARBA" id="ARBA00023172"/>
    </source>
</evidence>
<evidence type="ECO:0000256" key="6">
    <source>
        <dbReference type="ARBA" id="ARBA00033409"/>
    </source>
</evidence>
<dbReference type="Pfam" id="PF11967">
    <property type="entry name" value="RecO_N"/>
    <property type="match status" value="1"/>
</dbReference>
<evidence type="ECO:0000313" key="9">
    <source>
        <dbReference type="EMBL" id="KGX88908.1"/>
    </source>
</evidence>
<evidence type="ECO:0000259" key="8">
    <source>
        <dbReference type="Pfam" id="PF11967"/>
    </source>
</evidence>
<dbReference type="PANTHER" id="PTHR33991:SF1">
    <property type="entry name" value="DNA REPAIR PROTEIN RECO"/>
    <property type="match status" value="1"/>
</dbReference>
<dbReference type="GO" id="GO:0043590">
    <property type="term" value="C:bacterial nucleoid"/>
    <property type="evidence" value="ECO:0007669"/>
    <property type="project" value="TreeGrafter"/>
</dbReference>
<dbReference type="InterPro" id="IPR012340">
    <property type="entry name" value="NA-bd_OB-fold"/>
</dbReference>
<accession>A0A0A5GCI6</accession>
<keyword evidence="3 7" id="KW-0227">DNA damage</keyword>
<dbReference type="GO" id="GO:0006302">
    <property type="term" value="P:double-strand break repair"/>
    <property type="evidence" value="ECO:0007669"/>
    <property type="project" value="TreeGrafter"/>
</dbReference>
<dbReference type="AlphaFoldDB" id="A0A0A5GCI6"/>
<dbReference type="RefSeq" id="WP_036830996.1">
    <property type="nucleotide sequence ID" value="NZ_AVPG01000001.1"/>
</dbReference>
<dbReference type="Gene3D" id="2.40.50.140">
    <property type="entry name" value="Nucleic acid-binding proteins"/>
    <property type="match status" value="1"/>
</dbReference>
<comment type="similarity">
    <text evidence="1 7">Belongs to the RecO family.</text>
</comment>
<keyword evidence="4 7" id="KW-0233">DNA recombination</keyword>
<evidence type="ECO:0000256" key="3">
    <source>
        <dbReference type="ARBA" id="ARBA00022763"/>
    </source>
</evidence>
<dbReference type="EMBL" id="AVPG01000001">
    <property type="protein sequence ID" value="KGX88908.1"/>
    <property type="molecule type" value="Genomic_DNA"/>
</dbReference>
<dbReference type="NCBIfam" id="TIGR00613">
    <property type="entry name" value="reco"/>
    <property type="match status" value="1"/>
</dbReference>
<gene>
    <name evidence="7" type="primary">recO</name>
    <name evidence="9" type="ORF">N784_00805</name>
</gene>
<feature type="domain" description="DNA replication/recombination mediator RecO N-terminal" evidence="8">
    <location>
        <begin position="1"/>
        <end position="78"/>
    </location>
</feature>
<protein>
    <recommendedName>
        <fullName evidence="2 7">DNA repair protein RecO</fullName>
    </recommendedName>
    <alternativeName>
        <fullName evidence="6 7">Recombination protein O</fullName>
    </alternativeName>
</protein>
<dbReference type="SUPFAM" id="SSF50249">
    <property type="entry name" value="Nucleic acid-binding proteins"/>
    <property type="match status" value="1"/>
</dbReference>
<dbReference type="SUPFAM" id="SSF57863">
    <property type="entry name" value="ArfGap/RecO-like zinc finger"/>
    <property type="match status" value="1"/>
</dbReference>
<dbReference type="STRING" id="1385512.N784_00805"/>
<dbReference type="HAMAP" id="MF_00201">
    <property type="entry name" value="RecO"/>
    <property type="match status" value="1"/>
</dbReference>
<dbReference type="InterPro" id="IPR003717">
    <property type="entry name" value="RecO"/>
</dbReference>
<reference evidence="9 10" key="1">
    <citation type="submission" date="2013-08" db="EMBL/GenBank/DDBJ databases">
        <authorList>
            <person name="Huang J."/>
            <person name="Wang G."/>
        </authorList>
    </citation>
    <scope>NUCLEOTIDE SEQUENCE [LARGE SCALE GENOMIC DNA]</scope>
    <source>
        <strain evidence="9 10">JSM 072002</strain>
    </source>
</reference>
<dbReference type="eggNOG" id="COG1381">
    <property type="taxonomic scope" value="Bacteria"/>
</dbReference>
<dbReference type="InterPro" id="IPR022572">
    <property type="entry name" value="DNA_rep/recomb_RecO_N"/>
</dbReference>
<dbReference type="Proteomes" id="UP000030401">
    <property type="component" value="Unassembled WGS sequence"/>
</dbReference>